<dbReference type="Gene3D" id="3.90.1340.10">
    <property type="entry name" value="Phage tail collar domain"/>
    <property type="match status" value="1"/>
</dbReference>
<accession>A0A1T4LVP0</accession>
<dbReference type="EMBL" id="MTSM01000004">
    <property type="protein sequence ID" value="OPX56344.1"/>
    <property type="molecule type" value="Genomic_DNA"/>
</dbReference>
<protein>
    <recommendedName>
        <fullName evidence="1">Phage tail collar domain-containing protein</fullName>
    </recommendedName>
</protein>
<dbReference type="STRING" id="64969.SAMN02745127_00547"/>
<dbReference type="InterPro" id="IPR037053">
    <property type="entry name" value="Phage_tail_collar_dom_sf"/>
</dbReference>
<name>A0A1T4LVP0_9GAMM</name>
<dbReference type="Proteomes" id="UP000191418">
    <property type="component" value="Unassembled WGS sequence"/>
</dbReference>
<keyword evidence="3" id="KW-1185">Reference proteome</keyword>
<reference evidence="2 3" key="1">
    <citation type="submission" date="2017-01" db="EMBL/GenBank/DDBJ databases">
        <title>Genome Sequencing of a Marine Spirillum, Oceanospirillum multiglobuliferum ATCC 33336, from Japan.</title>
        <authorList>
            <person name="Carney J.G."/>
            <person name="Trachtenberg A.M."/>
            <person name="Rheaume B.A."/>
            <person name="Linnane J.D."/>
            <person name="Pitts N.L."/>
            <person name="Mykles D.L."/>
            <person name="Maclea K.S."/>
        </authorList>
    </citation>
    <scope>NUCLEOTIDE SEQUENCE [LARGE SCALE GENOMIC DNA]</scope>
    <source>
        <strain evidence="2 3">ATCC 33336</strain>
    </source>
</reference>
<evidence type="ECO:0000259" key="1">
    <source>
        <dbReference type="Pfam" id="PF07484"/>
    </source>
</evidence>
<feature type="domain" description="Phage tail collar" evidence="1">
    <location>
        <begin position="6"/>
        <end position="61"/>
    </location>
</feature>
<dbReference type="SUPFAM" id="SSF88874">
    <property type="entry name" value="Receptor-binding domain of short tail fibre protein gp12"/>
    <property type="match status" value="1"/>
</dbReference>
<dbReference type="AlphaFoldDB" id="A0A1T4LVP0"/>
<dbReference type="OrthoDB" id="9810174at2"/>
<organism evidence="2 3">
    <name type="scientific">Oceanospirillum multiglobuliferum</name>
    <dbReference type="NCBI Taxonomy" id="64969"/>
    <lineage>
        <taxon>Bacteria</taxon>
        <taxon>Pseudomonadati</taxon>
        <taxon>Pseudomonadota</taxon>
        <taxon>Gammaproteobacteria</taxon>
        <taxon>Oceanospirillales</taxon>
        <taxon>Oceanospirillaceae</taxon>
        <taxon>Oceanospirillum</taxon>
    </lineage>
</organism>
<sequence length="184" mass="19473">MEFYIGGIIPFAGNYAPRGWACCDGQLEAIGQNQALFSLLGTTFGGDGRTVFALPDLRGRVAIHPGQGRGLSYYNWGEIGGSESVTLLTSQIPHHTHAGTCNIGASSKLGTETDPEGLCIAIPNDGSRNPILYPSFSPSPDTTLAPATVLIGNTGGSLPHTNLQPYIGIFHVICMYYGVYPSRN</sequence>
<proteinExistence type="predicted"/>
<evidence type="ECO:0000313" key="2">
    <source>
        <dbReference type="EMBL" id="OPX56344.1"/>
    </source>
</evidence>
<comment type="caution">
    <text evidence="2">The sequence shown here is derived from an EMBL/GenBank/DDBJ whole genome shotgun (WGS) entry which is preliminary data.</text>
</comment>
<evidence type="ECO:0000313" key="3">
    <source>
        <dbReference type="Proteomes" id="UP000191418"/>
    </source>
</evidence>
<dbReference type="Pfam" id="PF07484">
    <property type="entry name" value="Collar"/>
    <property type="match status" value="1"/>
</dbReference>
<dbReference type="InterPro" id="IPR011083">
    <property type="entry name" value="Phage_tail_collar_dom"/>
</dbReference>
<dbReference type="RefSeq" id="WP_078744161.1">
    <property type="nucleotide sequence ID" value="NZ_FUXG01000003.1"/>
</dbReference>
<gene>
    <name evidence="2" type="ORF">BTE48_05090</name>
</gene>